<gene>
    <name evidence="9" type="primary">comGB</name>
    <name evidence="9" type="ORF">J1TS3_11190</name>
</gene>
<feature type="transmembrane region" description="Helical" evidence="7">
    <location>
        <begin position="322"/>
        <end position="347"/>
    </location>
</feature>
<comment type="subcellular location">
    <subcellularLocation>
        <location evidence="1">Cell membrane</location>
        <topology evidence="1">Multi-pass membrane protein</topology>
    </subcellularLocation>
</comment>
<dbReference type="InterPro" id="IPR003004">
    <property type="entry name" value="GspF/PilC"/>
</dbReference>
<comment type="similarity">
    <text evidence="2">Belongs to the GSP F family.</text>
</comment>
<dbReference type="PANTHER" id="PTHR30012">
    <property type="entry name" value="GENERAL SECRETION PATHWAY PROTEIN"/>
    <property type="match status" value="1"/>
</dbReference>
<dbReference type="InterPro" id="IPR018076">
    <property type="entry name" value="T2SS_GspF_dom"/>
</dbReference>
<dbReference type="PANTHER" id="PTHR30012:SF0">
    <property type="entry name" value="TYPE II SECRETION SYSTEM PROTEIN F-RELATED"/>
    <property type="match status" value="1"/>
</dbReference>
<keyword evidence="3" id="KW-1003">Cell membrane</keyword>
<proteinExistence type="inferred from homology"/>
<name>A0ABQ4K4N9_9BACI</name>
<dbReference type="Proteomes" id="UP000680279">
    <property type="component" value="Unassembled WGS sequence"/>
</dbReference>
<keyword evidence="4 7" id="KW-0812">Transmembrane</keyword>
<evidence type="ECO:0000259" key="8">
    <source>
        <dbReference type="Pfam" id="PF00482"/>
    </source>
</evidence>
<dbReference type="Pfam" id="PF00482">
    <property type="entry name" value="T2SSF"/>
    <property type="match status" value="2"/>
</dbReference>
<keyword evidence="10" id="KW-1185">Reference proteome</keyword>
<feature type="transmembrane region" description="Helical" evidence="7">
    <location>
        <begin position="123"/>
        <end position="146"/>
    </location>
</feature>
<comment type="caution">
    <text evidence="9">The sequence shown here is derived from an EMBL/GenBank/DDBJ whole genome shotgun (WGS) entry which is preliminary data.</text>
</comment>
<feature type="domain" description="Type II secretion system protein GspF" evidence="8">
    <location>
        <begin position="227"/>
        <end position="348"/>
    </location>
</feature>
<dbReference type="InterPro" id="IPR047692">
    <property type="entry name" value="T4P_ComGB"/>
</dbReference>
<evidence type="ECO:0000256" key="7">
    <source>
        <dbReference type="SAM" id="Phobius"/>
    </source>
</evidence>
<dbReference type="RefSeq" id="WP_249412674.1">
    <property type="nucleotide sequence ID" value="NZ_BOQT01000003.1"/>
</dbReference>
<evidence type="ECO:0000256" key="1">
    <source>
        <dbReference type="ARBA" id="ARBA00004651"/>
    </source>
</evidence>
<evidence type="ECO:0000256" key="5">
    <source>
        <dbReference type="ARBA" id="ARBA00022989"/>
    </source>
</evidence>
<dbReference type="Gene3D" id="1.20.81.30">
    <property type="entry name" value="Type II secretion system (T2SS), domain F"/>
    <property type="match status" value="2"/>
</dbReference>
<organism evidence="9 10">
    <name type="scientific">Siminovitchia fordii</name>
    <dbReference type="NCBI Taxonomy" id="254759"/>
    <lineage>
        <taxon>Bacteria</taxon>
        <taxon>Bacillati</taxon>
        <taxon>Bacillota</taxon>
        <taxon>Bacilli</taxon>
        <taxon>Bacillales</taxon>
        <taxon>Bacillaceae</taxon>
        <taxon>Siminovitchia</taxon>
    </lineage>
</organism>
<dbReference type="InterPro" id="IPR042094">
    <property type="entry name" value="T2SS_GspF_sf"/>
</dbReference>
<sequence length="356" mass="41106">MDISLMRNITAGFFRKRKKLPLKVQGFFLTKLSEMLDKGFTMGESLDFLGRTNGGRMAMFQSMRHGLQSGQPIYQVFYKEGFDHQTCTQLYFAESHGFLVAALKESGEYLLRKDDQRKRLIRLLQYPIILVAVLIIVSILLQTLLLPRFQMFYDSMGYKPNTILKLFLHTLQTMPLYSLITIVTVLLGGALFSRLLYKKSALERAAFFSGLPVVQSYYRLYQTTFLAREWSFLLKSGFSINEIIQIMLKQDFHPLLKESAVELKEMLTFGYTFPEAVSHLGFVEEELMVIVAHGEKNGKLEAELMFYSQFCLQRLEEKFMKVFLVIQPVVFALIGLIVIAIYLSIFLPMFEVIDSI</sequence>
<accession>A0ABQ4K4N9</accession>
<dbReference type="PRINTS" id="PR00812">
    <property type="entry name" value="BCTERIALGSPF"/>
</dbReference>
<keyword evidence="6 7" id="KW-0472">Membrane</keyword>
<evidence type="ECO:0000313" key="9">
    <source>
        <dbReference type="EMBL" id="GIN19985.1"/>
    </source>
</evidence>
<feature type="domain" description="Type II secretion system protein GspF" evidence="8">
    <location>
        <begin position="28"/>
        <end position="147"/>
    </location>
</feature>
<feature type="transmembrane region" description="Helical" evidence="7">
    <location>
        <begin position="176"/>
        <end position="197"/>
    </location>
</feature>
<dbReference type="EMBL" id="BOQT01000003">
    <property type="protein sequence ID" value="GIN19985.1"/>
    <property type="molecule type" value="Genomic_DNA"/>
</dbReference>
<reference evidence="9 10" key="1">
    <citation type="submission" date="2021-03" db="EMBL/GenBank/DDBJ databases">
        <title>Antimicrobial resistance genes in bacteria isolated from Japanese honey, and their potential for conferring macrolide and lincosamide resistance in the American foulbrood pathogen Paenibacillus larvae.</title>
        <authorList>
            <person name="Okamoto M."/>
            <person name="Kumagai M."/>
            <person name="Kanamori H."/>
            <person name="Takamatsu D."/>
        </authorList>
    </citation>
    <scope>NUCLEOTIDE SEQUENCE [LARGE SCALE GENOMIC DNA]</scope>
    <source>
        <strain evidence="9 10">J1TS3</strain>
    </source>
</reference>
<keyword evidence="5 7" id="KW-1133">Transmembrane helix</keyword>
<evidence type="ECO:0000256" key="6">
    <source>
        <dbReference type="ARBA" id="ARBA00023136"/>
    </source>
</evidence>
<dbReference type="NCBIfam" id="NF041012">
    <property type="entry name" value="T4P_ComGB"/>
    <property type="match status" value="1"/>
</dbReference>
<evidence type="ECO:0000256" key="3">
    <source>
        <dbReference type="ARBA" id="ARBA00022475"/>
    </source>
</evidence>
<evidence type="ECO:0000256" key="2">
    <source>
        <dbReference type="ARBA" id="ARBA00005745"/>
    </source>
</evidence>
<protein>
    <submittedName>
        <fullName evidence="9">Competence protein ComGB</fullName>
    </submittedName>
</protein>
<evidence type="ECO:0000313" key="10">
    <source>
        <dbReference type="Proteomes" id="UP000680279"/>
    </source>
</evidence>
<evidence type="ECO:0000256" key="4">
    <source>
        <dbReference type="ARBA" id="ARBA00022692"/>
    </source>
</evidence>